<dbReference type="PANTHER" id="PTHR43420:SF12">
    <property type="entry name" value="N-ACETYLTRANSFERASE DOMAIN-CONTAINING PROTEIN"/>
    <property type="match status" value="1"/>
</dbReference>
<evidence type="ECO:0000259" key="6">
    <source>
        <dbReference type="PROSITE" id="PS51186"/>
    </source>
</evidence>
<comment type="caution">
    <text evidence="5">Lacks conserved residue(s) required for the propagation of feature annotation.</text>
</comment>
<dbReference type="InterPro" id="IPR006464">
    <property type="entry name" value="AcTrfase_RimI/Ard1"/>
</dbReference>
<dbReference type="Gene3D" id="3.40.630.30">
    <property type="match status" value="1"/>
</dbReference>
<feature type="binding site" evidence="5">
    <location>
        <begin position="75"/>
        <end position="77"/>
    </location>
    <ligand>
        <name>acetyl-CoA</name>
        <dbReference type="ChEBI" id="CHEBI:57288"/>
    </ligand>
</feature>
<dbReference type="InterPro" id="IPR016181">
    <property type="entry name" value="Acyl_CoA_acyltransferase"/>
</dbReference>
<dbReference type="InterPro" id="IPR043690">
    <property type="entry name" value="RimI"/>
</dbReference>
<dbReference type="EC" id="2.3.1.266" evidence="5"/>
<dbReference type="HAMAP" id="MF_02210">
    <property type="entry name" value="RimI"/>
    <property type="match status" value="1"/>
</dbReference>
<dbReference type="GO" id="GO:0008999">
    <property type="term" value="F:protein-N-terminal-alanine acetyltransferase activity"/>
    <property type="evidence" value="ECO:0007669"/>
    <property type="project" value="UniProtKB-EC"/>
</dbReference>
<name>A0ABV7J9V0_9GAMM</name>
<dbReference type="NCBIfam" id="TIGR01575">
    <property type="entry name" value="rimI"/>
    <property type="match status" value="1"/>
</dbReference>
<keyword evidence="3 5" id="KW-0808">Transferase</keyword>
<dbReference type="Proteomes" id="UP001595533">
    <property type="component" value="Unassembled WGS sequence"/>
</dbReference>
<dbReference type="InterPro" id="IPR000182">
    <property type="entry name" value="GNAT_dom"/>
</dbReference>
<sequence length="160" mass="18621">MKNKLIFESFSAVDVPQIMSIEQQIYPNPWSEKIMFDCIKAGYQCIKGYQPEDPGKLVCYAVLMMGFEEANLLNIGVAPAYQRQSMGRQLMHRLLLICRINHAGHLWLEVRESNAAAIRLYQSFHFDTIGRRKNYYRYRDSQGKLVKEDALLMSRKVVQP</sequence>
<keyword evidence="8" id="KW-1185">Reference proteome</keyword>
<keyword evidence="7" id="KW-0687">Ribonucleoprotein</keyword>
<evidence type="ECO:0000256" key="5">
    <source>
        <dbReference type="HAMAP-Rule" id="MF_02210"/>
    </source>
</evidence>
<protein>
    <recommendedName>
        <fullName evidence="5">[Ribosomal protein bS18]-alanine N-acetyltransferase</fullName>
        <ecNumber evidence="5">2.3.1.266</ecNumber>
    </recommendedName>
</protein>
<dbReference type="RefSeq" id="WP_077409656.1">
    <property type="nucleotide sequence ID" value="NZ_JBHRTS010000001.1"/>
</dbReference>
<comment type="similarity">
    <text evidence="1 5">Belongs to the acetyltransferase family. RimI subfamily.</text>
</comment>
<keyword evidence="2 5" id="KW-0963">Cytoplasm</keyword>
<dbReference type="PROSITE" id="PS51186">
    <property type="entry name" value="GNAT"/>
    <property type="match status" value="1"/>
</dbReference>
<organism evidence="7 8">
    <name type="scientific">Marinicella sediminis</name>
    <dbReference type="NCBI Taxonomy" id="1792834"/>
    <lineage>
        <taxon>Bacteria</taxon>
        <taxon>Pseudomonadati</taxon>
        <taxon>Pseudomonadota</taxon>
        <taxon>Gammaproteobacteria</taxon>
        <taxon>Lysobacterales</taxon>
        <taxon>Marinicellaceae</taxon>
        <taxon>Marinicella</taxon>
    </lineage>
</organism>
<feature type="active site" description="Proton donor" evidence="5">
    <location>
        <position position="121"/>
    </location>
</feature>
<evidence type="ECO:0000313" key="8">
    <source>
        <dbReference type="Proteomes" id="UP001595533"/>
    </source>
</evidence>
<dbReference type="GO" id="GO:0005840">
    <property type="term" value="C:ribosome"/>
    <property type="evidence" value="ECO:0007669"/>
    <property type="project" value="UniProtKB-KW"/>
</dbReference>
<dbReference type="EMBL" id="JBHRTS010000001">
    <property type="protein sequence ID" value="MFC3192998.1"/>
    <property type="molecule type" value="Genomic_DNA"/>
</dbReference>
<dbReference type="PANTHER" id="PTHR43420">
    <property type="entry name" value="ACETYLTRANSFERASE"/>
    <property type="match status" value="1"/>
</dbReference>
<keyword evidence="4 5" id="KW-0012">Acyltransferase</keyword>
<dbReference type="SUPFAM" id="SSF55729">
    <property type="entry name" value="Acyl-CoA N-acyltransferases (Nat)"/>
    <property type="match status" value="1"/>
</dbReference>
<evidence type="ECO:0000256" key="2">
    <source>
        <dbReference type="ARBA" id="ARBA00022490"/>
    </source>
</evidence>
<dbReference type="Pfam" id="PF00583">
    <property type="entry name" value="Acetyltransf_1"/>
    <property type="match status" value="1"/>
</dbReference>
<feature type="active site" description="Proton acceptor" evidence="5">
    <location>
        <position position="109"/>
    </location>
</feature>
<feature type="domain" description="N-acetyltransferase" evidence="6">
    <location>
        <begin position="5"/>
        <end position="158"/>
    </location>
</feature>
<keyword evidence="7" id="KW-0689">Ribosomal protein</keyword>
<evidence type="ECO:0000256" key="4">
    <source>
        <dbReference type="ARBA" id="ARBA00023315"/>
    </source>
</evidence>
<proteinExistence type="inferred from homology"/>
<dbReference type="CDD" id="cd04301">
    <property type="entry name" value="NAT_SF"/>
    <property type="match status" value="1"/>
</dbReference>
<comment type="catalytic activity">
    <reaction evidence="5">
        <text>N-terminal L-alanyl-[ribosomal protein bS18] + acetyl-CoA = N-terminal N(alpha)-acetyl-L-alanyl-[ribosomal protein bS18] + CoA + H(+)</text>
        <dbReference type="Rhea" id="RHEA:43756"/>
        <dbReference type="Rhea" id="RHEA-COMP:10676"/>
        <dbReference type="Rhea" id="RHEA-COMP:10677"/>
        <dbReference type="ChEBI" id="CHEBI:15378"/>
        <dbReference type="ChEBI" id="CHEBI:57287"/>
        <dbReference type="ChEBI" id="CHEBI:57288"/>
        <dbReference type="ChEBI" id="CHEBI:64718"/>
        <dbReference type="ChEBI" id="CHEBI:83683"/>
        <dbReference type="EC" id="2.3.1.266"/>
    </reaction>
</comment>
<dbReference type="InterPro" id="IPR050680">
    <property type="entry name" value="YpeA/RimI_acetyltransf"/>
</dbReference>
<gene>
    <name evidence="5 7" type="primary">rimI</name>
    <name evidence="7" type="ORF">ACFODZ_01970</name>
</gene>
<evidence type="ECO:0000256" key="1">
    <source>
        <dbReference type="ARBA" id="ARBA00005395"/>
    </source>
</evidence>
<comment type="caution">
    <text evidence="7">The sequence shown here is derived from an EMBL/GenBank/DDBJ whole genome shotgun (WGS) entry which is preliminary data.</text>
</comment>
<reference evidence="8" key="1">
    <citation type="journal article" date="2019" name="Int. J. Syst. Evol. Microbiol.">
        <title>The Global Catalogue of Microorganisms (GCM) 10K type strain sequencing project: providing services to taxonomists for standard genome sequencing and annotation.</title>
        <authorList>
            <consortium name="The Broad Institute Genomics Platform"/>
            <consortium name="The Broad Institute Genome Sequencing Center for Infectious Disease"/>
            <person name="Wu L."/>
            <person name="Ma J."/>
        </authorList>
    </citation>
    <scope>NUCLEOTIDE SEQUENCE [LARGE SCALE GENOMIC DNA]</scope>
    <source>
        <strain evidence="8">KCTC 42953</strain>
    </source>
</reference>
<comment type="subcellular location">
    <subcellularLocation>
        <location evidence="5">Cytoplasm</location>
    </subcellularLocation>
</comment>
<feature type="binding site" evidence="5">
    <location>
        <position position="114"/>
    </location>
    <ligand>
        <name>acetyl-CoA</name>
        <dbReference type="ChEBI" id="CHEBI:57288"/>
    </ligand>
</feature>
<evidence type="ECO:0000256" key="3">
    <source>
        <dbReference type="ARBA" id="ARBA00022679"/>
    </source>
</evidence>
<evidence type="ECO:0000313" key="7">
    <source>
        <dbReference type="EMBL" id="MFC3192998.1"/>
    </source>
</evidence>
<comment type="function">
    <text evidence="5">Acetylates the N-terminal alanine of ribosomal protein bS18.</text>
</comment>
<accession>A0ABV7J9V0</accession>